<sequence>MPLKRARDLGPQFSLSDTTIINNSAVRTTRSTLPGPALRKMQKIVRRTALARNQAQRKAILANKEAKHEEMNDTLRQRFQYNRSQLDHIRAERLRRREDWMKGPLAPQRDAGLDGKQFAALSPQSMNPPAIPKHLRRKYINFAPGDRVCIMRGRDKGKINMVTRVDESNETVIVKDCNVAEVYFPEWLSEQFGNTNPFQTVPIPISIDDVRLVAALDDPATGITRDVLVEHVYGGGPILEREHGIDTPRHTRYIAGEDIEIPWPRPEKANFKDEEWDTLRMEVETPTWVPSLHFAPFPPSVLDELRNKFSKYRTRHDPEFVEQKRMEDLKKEYLQSRSLMTPKGELIAMIQKKKKEALESRRDEEGNLMMDKTTLAFIEGFMKENTPKKAKKSKKAKMVQVA</sequence>
<dbReference type="EMBL" id="PVWQ01000018">
    <property type="protein sequence ID" value="RDW60340.1"/>
    <property type="molecule type" value="Genomic_DNA"/>
</dbReference>
<dbReference type="GO" id="GO:0003723">
    <property type="term" value="F:RNA binding"/>
    <property type="evidence" value="ECO:0007669"/>
    <property type="project" value="InterPro"/>
</dbReference>
<dbReference type="RefSeq" id="XP_026598452.1">
    <property type="nucleotide sequence ID" value="XM_026752814.1"/>
</dbReference>
<feature type="domain" description="KOW" evidence="4">
    <location>
        <begin position="141"/>
        <end position="168"/>
    </location>
</feature>
<evidence type="ECO:0000313" key="6">
    <source>
        <dbReference type="Proteomes" id="UP000256690"/>
    </source>
</evidence>
<dbReference type="AlphaFoldDB" id="A0A3D8QFB8"/>
<evidence type="ECO:0000256" key="2">
    <source>
        <dbReference type="ARBA" id="ARBA00022980"/>
    </source>
</evidence>
<reference evidence="5 6" key="1">
    <citation type="journal article" date="2018" name="IMA Fungus">
        <title>IMA Genome-F 9: Draft genome sequence of Annulohypoxylon stygium, Aspergillus mulundensis, Berkeleyomyces basicola (syn. Thielaviopsis basicola), Ceratocystis smalleyi, two Cercospora beticola strains, Coleophoma cylindrospora, Fusarium fracticaudum, Phialophora cf. hyalina, and Morchella septimelata.</title>
        <authorList>
            <person name="Wingfield B.D."/>
            <person name="Bills G.F."/>
            <person name="Dong Y."/>
            <person name="Huang W."/>
            <person name="Nel W.J."/>
            <person name="Swalarsk-Parry B.S."/>
            <person name="Vaghefi N."/>
            <person name="Wilken P.M."/>
            <person name="An Z."/>
            <person name="de Beer Z.W."/>
            <person name="De Vos L."/>
            <person name="Chen L."/>
            <person name="Duong T.A."/>
            <person name="Gao Y."/>
            <person name="Hammerbacher A."/>
            <person name="Kikkert J.R."/>
            <person name="Li Y."/>
            <person name="Li H."/>
            <person name="Li K."/>
            <person name="Li Q."/>
            <person name="Liu X."/>
            <person name="Ma X."/>
            <person name="Naidoo K."/>
            <person name="Pethybridge S.J."/>
            <person name="Sun J."/>
            <person name="Steenkamp E.T."/>
            <person name="van der Nest M.A."/>
            <person name="van Wyk S."/>
            <person name="Wingfield M.J."/>
            <person name="Xiong C."/>
            <person name="Yue Q."/>
            <person name="Zhang X."/>
        </authorList>
    </citation>
    <scope>NUCLEOTIDE SEQUENCE [LARGE SCALE GENOMIC DNA]</scope>
    <source>
        <strain evidence="5 6">DSM 5745</strain>
    </source>
</reference>
<dbReference type="GO" id="GO:1990904">
    <property type="term" value="C:ribonucleoprotein complex"/>
    <property type="evidence" value="ECO:0007669"/>
    <property type="project" value="UniProtKB-KW"/>
</dbReference>
<name>A0A3D8QFB8_9EURO</name>
<dbReference type="Gene3D" id="2.30.30.30">
    <property type="match status" value="1"/>
</dbReference>
<dbReference type="GO" id="GO:0005840">
    <property type="term" value="C:ribosome"/>
    <property type="evidence" value="ECO:0007669"/>
    <property type="project" value="UniProtKB-KW"/>
</dbReference>
<dbReference type="GO" id="GO:0003735">
    <property type="term" value="F:structural constituent of ribosome"/>
    <property type="evidence" value="ECO:0007669"/>
    <property type="project" value="InterPro"/>
</dbReference>
<dbReference type="PANTHER" id="PTHR12903">
    <property type="entry name" value="MITOCHONDRIAL RIBOSOMAL PROTEIN L24"/>
    <property type="match status" value="1"/>
</dbReference>
<dbReference type="Pfam" id="PF22682">
    <property type="entry name" value="Ribosomal_uL24m-like"/>
    <property type="match status" value="1"/>
</dbReference>
<dbReference type="GO" id="GO:0006412">
    <property type="term" value="P:translation"/>
    <property type="evidence" value="ECO:0007669"/>
    <property type="project" value="InterPro"/>
</dbReference>
<keyword evidence="3" id="KW-0687">Ribonucleoprotein</keyword>
<dbReference type="InterPro" id="IPR014722">
    <property type="entry name" value="Rib_uL2_dom2"/>
</dbReference>
<dbReference type="InterPro" id="IPR008991">
    <property type="entry name" value="Translation_prot_SH3-like_sf"/>
</dbReference>
<dbReference type="CDD" id="cd06089">
    <property type="entry name" value="KOW_RPL26"/>
    <property type="match status" value="1"/>
</dbReference>
<dbReference type="STRING" id="1810919.A0A3D8QFB8"/>
<protein>
    <recommendedName>
        <fullName evidence="4">KOW domain-containing protein</fullName>
    </recommendedName>
</protein>
<evidence type="ECO:0000256" key="1">
    <source>
        <dbReference type="ARBA" id="ARBA00010618"/>
    </source>
</evidence>
<dbReference type="Proteomes" id="UP000256690">
    <property type="component" value="Unassembled WGS sequence"/>
</dbReference>
<dbReference type="OrthoDB" id="359154at2759"/>
<comment type="similarity">
    <text evidence="1">Belongs to the universal ribosomal protein uL24 family.</text>
</comment>
<dbReference type="GeneID" id="38121168"/>
<evidence type="ECO:0000259" key="4">
    <source>
        <dbReference type="SMART" id="SM00739"/>
    </source>
</evidence>
<organism evidence="5 6">
    <name type="scientific">Aspergillus mulundensis</name>
    <dbReference type="NCBI Taxonomy" id="1810919"/>
    <lineage>
        <taxon>Eukaryota</taxon>
        <taxon>Fungi</taxon>
        <taxon>Dikarya</taxon>
        <taxon>Ascomycota</taxon>
        <taxon>Pezizomycotina</taxon>
        <taxon>Eurotiomycetes</taxon>
        <taxon>Eurotiomycetidae</taxon>
        <taxon>Eurotiales</taxon>
        <taxon>Aspergillaceae</taxon>
        <taxon>Aspergillus</taxon>
        <taxon>Aspergillus subgen. Nidulantes</taxon>
    </lineage>
</organism>
<keyword evidence="6" id="KW-1185">Reference proteome</keyword>
<dbReference type="InterPro" id="IPR005824">
    <property type="entry name" value="KOW"/>
</dbReference>
<dbReference type="InterPro" id="IPR003256">
    <property type="entry name" value="Ribosomal_uL24"/>
</dbReference>
<gene>
    <name evidence="5" type="ORF">DSM5745_10798</name>
</gene>
<dbReference type="SUPFAM" id="SSF50104">
    <property type="entry name" value="Translation proteins SH3-like domain"/>
    <property type="match status" value="1"/>
</dbReference>
<evidence type="ECO:0000256" key="3">
    <source>
        <dbReference type="ARBA" id="ARBA00023274"/>
    </source>
</evidence>
<dbReference type="InterPro" id="IPR041988">
    <property type="entry name" value="Ribosomal_uL24_KOW"/>
</dbReference>
<evidence type="ECO:0000313" key="5">
    <source>
        <dbReference type="EMBL" id="RDW60340.1"/>
    </source>
</evidence>
<proteinExistence type="inferred from homology"/>
<keyword evidence="2" id="KW-0689">Ribosomal protein</keyword>
<dbReference type="SMART" id="SM00739">
    <property type="entry name" value="KOW"/>
    <property type="match status" value="1"/>
</dbReference>
<accession>A0A3D8QFB8</accession>
<comment type="caution">
    <text evidence="5">The sequence shown here is derived from an EMBL/GenBank/DDBJ whole genome shotgun (WGS) entry which is preliminary data.</text>
</comment>